<keyword evidence="3" id="KW-1003">Cell membrane</keyword>
<feature type="transmembrane region" description="Helical" evidence="7">
    <location>
        <begin position="12"/>
        <end position="32"/>
    </location>
</feature>
<dbReference type="Gene3D" id="1.10.1760.20">
    <property type="match status" value="1"/>
</dbReference>
<feature type="transmembrane region" description="Helical" evidence="7">
    <location>
        <begin position="173"/>
        <end position="196"/>
    </location>
</feature>
<dbReference type="InterPro" id="IPR002751">
    <property type="entry name" value="CbiM/NikMN"/>
</dbReference>
<feature type="transmembrane region" description="Helical" evidence="7">
    <location>
        <begin position="101"/>
        <end position="122"/>
    </location>
</feature>
<dbReference type="GO" id="GO:0000041">
    <property type="term" value="P:transition metal ion transport"/>
    <property type="evidence" value="ECO:0007669"/>
    <property type="project" value="InterPro"/>
</dbReference>
<evidence type="ECO:0008006" key="10">
    <source>
        <dbReference type="Google" id="ProtNLM"/>
    </source>
</evidence>
<evidence type="ECO:0000256" key="3">
    <source>
        <dbReference type="ARBA" id="ARBA00022475"/>
    </source>
</evidence>
<dbReference type="GO" id="GO:0005886">
    <property type="term" value="C:plasma membrane"/>
    <property type="evidence" value="ECO:0007669"/>
    <property type="project" value="UniProtKB-SubCell"/>
</dbReference>
<evidence type="ECO:0000256" key="1">
    <source>
        <dbReference type="ARBA" id="ARBA00004651"/>
    </source>
</evidence>
<dbReference type="EMBL" id="UEYP01000014">
    <property type="protein sequence ID" value="SSC64778.1"/>
    <property type="molecule type" value="Genomic_DNA"/>
</dbReference>
<evidence type="ECO:0000313" key="9">
    <source>
        <dbReference type="Proteomes" id="UP000254764"/>
    </source>
</evidence>
<organism evidence="8 9">
    <name type="scientific">Ciceribacter selenitireducens ATCC BAA-1503</name>
    <dbReference type="NCBI Taxonomy" id="1336235"/>
    <lineage>
        <taxon>Bacteria</taxon>
        <taxon>Pseudomonadati</taxon>
        <taxon>Pseudomonadota</taxon>
        <taxon>Alphaproteobacteria</taxon>
        <taxon>Hyphomicrobiales</taxon>
        <taxon>Rhizobiaceae</taxon>
        <taxon>Ciceribacter</taxon>
    </lineage>
</organism>
<evidence type="ECO:0000256" key="2">
    <source>
        <dbReference type="ARBA" id="ARBA00022448"/>
    </source>
</evidence>
<keyword evidence="2" id="KW-0813">Transport</keyword>
<name>A0A376AAL1_9HYPH</name>
<reference evidence="9" key="1">
    <citation type="submission" date="2018-07" db="EMBL/GenBank/DDBJ databases">
        <authorList>
            <person name="Peiro R."/>
            <person name="Begona"/>
            <person name="Cbmso G."/>
            <person name="Lopez M."/>
            <person name="Gonzalez S."/>
        </authorList>
    </citation>
    <scope>NUCLEOTIDE SEQUENCE [LARGE SCALE GENOMIC DNA]</scope>
</reference>
<evidence type="ECO:0000256" key="4">
    <source>
        <dbReference type="ARBA" id="ARBA00022692"/>
    </source>
</evidence>
<dbReference type="Pfam" id="PF01891">
    <property type="entry name" value="CbiM"/>
    <property type="match status" value="1"/>
</dbReference>
<protein>
    <recommendedName>
        <fullName evidence="10">Cobalamin biosynthesis protein CbiM</fullName>
    </recommendedName>
</protein>
<keyword evidence="9" id="KW-1185">Reference proteome</keyword>
<dbReference type="PANTHER" id="PTHR34229:SF1">
    <property type="entry name" value="METAL TRANSPORT PROTEIN HI_1621-RELATED"/>
    <property type="match status" value="1"/>
</dbReference>
<dbReference type="RefSeq" id="WP_115671948.1">
    <property type="nucleotide sequence ID" value="NZ_UEYP01000014.1"/>
</dbReference>
<feature type="transmembrane region" description="Helical" evidence="7">
    <location>
        <begin position="38"/>
        <end position="59"/>
    </location>
</feature>
<dbReference type="AlphaFoldDB" id="A0A376AAL1"/>
<feature type="transmembrane region" description="Helical" evidence="7">
    <location>
        <begin position="71"/>
        <end position="95"/>
    </location>
</feature>
<comment type="subcellular location">
    <subcellularLocation>
        <location evidence="1">Cell membrane</location>
        <topology evidence="1">Multi-pass membrane protein</topology>
    </subcellularLocation>
</comment>
<evidence type="ECO:0000256" key="6">
    <source>
        <dbReference type="ARBA" id="ARBA00023136"/>
    </source>
</evidence>
<sequence>MHIEVGIIDPARLALANAAALALVAAQLPAVVRNPLVLPKAILAAVGFSAMMQIWHLPVGPSELHLIGATTIYMLFGFAPAMLGFALGLVLQAFLFEPGDIPHLGVNALSLMIPMVAAHYSFGRRLFDANLRDRFSLGKVLRIDAVYYAGVSAMVGFWLMISNDSFALADWATWVAAYFPVFVAEAVITFSVVSVIKGVRSNGLVSRMTEVNRLTFA</sequence>
<proteinExistence type="predicted"/>
<accession>A0A376AAL1</accession>
<gene>
    <name evidence="8" type="ORF">RHIZ70_486</name>
</gene>
<evidence type="ECO:0000313" key="8">
    <source>
        <dbReference type="EMBL" id="SSC64778.1"/>
    </source>
</evidence>
<evidence type="ECO:0000256" key="7">
    <source>
        <dbReference type="SAM" id="Phobius"/>
    </source>
</evidence>
<evidence type="ECO:0000256" key="5">
    <source>
        <dbReference type="ARBA" id="ARBA00022989"/>
    </source>
</evidence>
<keyword evidence="5 7" id="KW-1133">Transmembrane helix</keyword>
<dbReference type="Proteomes" id="UP000254764">
    <property type="component" value="Unassembled WGS sequence"/>
</dbReference>
<keyword evidence="6 7" id="KW-0472">Membrane</keyword>
<feature type="transmembrane region" description="Helical" evidence="7">
    <location>
        <begin position="143"/>
        <end position="161"/>
    </location>
</feature>
<dbReference type="OrthoDB" id="4710659at2"/>
<dbReference type="PANTHER" id="PTHR34229">
    <property type="entry name" value="METAL TRANSPORT PROTEIN HI_1621-RELATED"/>
    <property type="match status" value="1"/>
</dbReference>
<keyword evidence="4 7" id="KW-0812">Transmembrane</keyword>
<dbReference type="STRING" id="1336235.GCA_000518785_03917"/>